<gene>
    <name evidence="1" type="ORF">SLAVMIC_00935</name>
</gene>
<organism evidence="1">
    <name type="scientific">uncultured marine phage</name>
    <dbReference type="NCBI Taxonomy" id="707152"/>
    <lineage>
        <taxon>Viruses</taxon>
        <taxon>environmental samples</taxon>
    </lineage>
</organism>
<evidence type="ECO:0000313" key="1">
    <source>
        <dbReference type="EMBL" id="CAG7581626.1"/>
    </source>
</evidence>
<reference evidence="1" key="1">
    <citation type="submission" date="2021-06" db="EMBL/GenBank/DDBJ databases">
        <authorList>
            <person name="Gannon L."/>
            <person name="Redgwell R T."/>
            <person name="Michniewski S."/>
            <person name="Harrison D C."/>
            <person name="Millard A."/>
        </authorList>
    </citation>
    <scope>NUCLEOTIDE SEQUENCE</scope>
</reference>
<sequence>MENDNDNDNLYRNLVILLKIFKNRPNHLAKYLIDNSAFTSEFIENLINSEKLNKMNPNETQSYFSEPLNLDAPYFSNYEQMNDYYNDMMIQETKQLQDPSKIEEELNEKLSEHLNNENYEDAVKLRDYMGRNMIEVKIEKKGGRFIFRRN</sequence>
<accession>A0A8D9C9S0</accession>
<proteinExistence type="predicted"/>
<name>A0A8D9C9S0_9VIRU</name>
<protein>
    <submittedName>
        <fullName evidence="1">Uncharacterized protein</fullName>
    </submittedName>
</protein>
<dbReference type="EMBL" id="OU342829">
    <property type="protein sequence ID" value="CAG7581626.1"/>
    <property type="molecule type" value="Genomic_DNA"/>
</dbReference>